<dbReference type="PANTHER" id="PTHR43156">
    <property type="entry name" value="STAGE II SPORULATION PROTEIN E-RELATED"/>
    <property type="match status" value="1"/>
</dbReference>
<dbReference type="InterPro" id="IPR001932">
    <property type="entry name" value="PPM-type_phosphatase-like_dom"/>
</dbReference>
<dbReference type="Pfam" id="PF08448">
    <property type="entry name" value="PAS_4"/>
    <property type="match status" value="1"/>
</dbReference>
<dbReference type="AlphaFoldDB" id="A0A4Q4ZF80"/>
<dbReference type="Gene3D" id="3.30.450.20">
    <property type="entry name" value="PAS domain"/>
    <property type="match status" value="1"/>
</dbReference>
<dbReference type="InterPro" id="IPR013656">
    <property type="entry name" value="PAS_4"/>
</dbReference>
<dbReference type="SUPFAM" id="SSF81606">
    <property type="entry name" value="PP2C-like"/>
    <property type="match status" value="1"/>
</dbReference>
<evidence type="ECO:0000313" key="3">
    <source>
        <dbReference type="EMBL" id="RYP86830.1"/>
    </source>
</evidence>
<dbReference type="InterPro" id="IPR052016">
    <property type="entry name" value="Bact_Sigma-Reg"/>
</dbReference>
<name>A0A4Q4ZF80_9ACTN</name>
<dbReference type="PANTHER" id="PTHR43156:SF2">
    <property type="entry name" value="STAGE II SPORULATION PROTEIN E"/>
    <property type="match status" value="1"/>
</dbReference>
<dbReference type="InterPro" id="IPR036457">
    <property type="entry name" value="PPM-type-like_dom_sf"/>
</dbReference>
<dbReference type="SMART" id="SM00331">
    <property type="entry name" value="PP2C_SIG"/>
    <property type="match status" value="1"/>
</dbReference>
<dbReference type="EMBL" id="SDKM01000009">
    <property type="protein sequence ID" value="RYP86830.1"/>
    <property type="molecule type" value="Genomic_DNA"/>
</dbReference>
<evidence type="ECO:0000313" key="4">
    <source>
        <dbReference type="Proteomes" id="UP000295198"/>
    </source>
</evidence>
<dbReference type="Gene3D" id="3.60.40.10">
    <property type="entry name" value="PPM-type phosphatase domain"/>
    <property type="match status" value="1"/>
</dbReference>
<evidence type="ECO:0000256" key="1">
    <source>
        <dbReference type="ARBA" id="ARBA00022801"/>
    </source>
</evidence>
<gene>
    <name evidence="3" type="ORF">EKO23_07585</name>
</gene>
<organism evidence="3 4">
    <name type="scientific">Nocardioides guangzhouensis</name>
    <dbReference type="NCBI Taxonomy" id="2497878"/>
    <lineage>
        <taxon>Bacteria</taxon>
        <taxon>Bacillati</taxon>
        <taxon>Actinomycetota</taxon>
        <taxon>Actinomycetes</taxon>
        <taxon>Propionibacteriales</taxon>
        <taxon>Nocardioidaceae</taxon>
        <taxon>Nocardioides</taxon>
    </lineage>
</organism>
<dbReference type="SUPFAM" id="SSF55785">
    <property type="entry name" value="PYP-like sensor domain (PAS domain)"/>
    <property type="match status" value="1"/>
</dbReference>
<dbReference type="InterPro" id="IPR035965">
    <property type="entry name" value="PAS-like_dom_sf"/>
</dbReference>
<feature type="domain" description="PPM-type phosphatase" evidence="2">
    <location>
        <begin position="299"/>
        <end position="513"/>
    </location>
</feature>
<keyword evidence="4" id="KW-1185">Reference proteome</keyword>
<protein>
    <recommendedName>
        <fullName evidence="2">PPM-type phosphatase domain-containing protein</fullName>
    </recommendedName>
</protein>
<dbReference type="Pfam" id="PF07228">
    <property type="entry name" value="SpoIIE"/>
    <property type="match status" value="1"/>
</dbReference>
<reference evidence="3 4" key="1">
    <citation type="submission" date="2019-01" db="EMBL/GenBank/DDBJ databases">
        <title>Nocardioides guangzhouensis sp. nov., an actinobacterium isolated from soil.</title>
        <authorList>
            <person name="Fu Y."/>
            <person name="Cai Y."/>
            <person name="Lin Z."/>
            <person name="Chen P."/>
        </authorList>
    </citation>
    <scope>NUCLEOTIDE SEQUENCE [LARGE SCALE GENOMIC DNA]</scope>
    <source>
        <strain evidence="3 4">130</strain>
    </source>
</reference>
<dbReference type="OrthoDB" id="118142at2"/>
<accession>A0A4Q4ZF80</accession>
<dbReference type="GO" id="GO:0016791">
    <property type="term" value="F:phosphatase activity"/>
    <property type="evidence" value="ECO:0007669"/>
    <property type="project" value="TreeGrafter"/>
</dbReference>
<comment type="caution">
    <text evidence="3">The sequence shown here is derived from an EMBL/GenBank/DDBJ whole genome shotgun (WGS) entry which is preliminary data.</text>
</comment>
<dbReference type="Proteomes" id="UP000295198">
    <property type="component" value="Unassembled WGS sequence"/>
</dbReference>
<dbReference type="RefSeq" id="WP_134715842.1">
    <property type="nucleotide sequence ID" value="NZ_SDKM01000009.1"/>
</dbReference>
<sequence length="513" mass="56441">MRILLDQAGPISEAYSRVRWEDTPVGHPDGWTATLRTTVDMMLRSEFPMTLLWGPSYVLIYNHAYVQLIGDKHPYALGRTAEEIFPEVWDLVGPLMEGVRASGRPVYMQDEYVPLHRRGFLEDCWFTFCYSPVRNTAGEVEGVLDVATETTREVVFRRRMDILARLSLGIPEDAALDVIGETAVVMLRKETSDVAEVDLVPDDRDELPLHFATWDGTPIHVPVPTTAPVELALRLMPTPTVVVDEDFRSFLGLAAATIGQALDRAHAVAVQRRMNEVQRQMSEAFQRSLLPRQGGIGETEIAVRYRPAVEVAQLGGDWYDFFPLRDGGLGVVIGDVAGHDQRAAAAMAQVRNLVRGIALSIGDDAPSAVLESLERVLEISATDVVATAVVARVLPLEEGRMDVTWSNAGHPPPVVIDPDGTARLLTSEPDLLLGVDAHTSRHQHRTVLEPGATLVLYTDGLVESRAQTLDDGLDRLLDCLTGVQDHELEQLCDDMLATAPDSDDDVALLLLRS</sequence>
<evidence type="ECO:0000259" key="2">
    <source>
        <dbReference type="SMART" id="SM00331"/>
    </source>
</evidence>
<proteinExistence type="predicted"/>
<keyword evidence="1" id="KW-0378">Hydrolase</keyword>